<dbReference type="InterPro" id="IPR029069">
    <property type="entry name" value="HotDog_dom_sf"/>
</dbReference>
<comment type="caution">
    <text evidence="1">The sequence shown here is derived from an EMBL/GenBank/DDBJ whole genome shotgun (WGS) entry which is preliminary data.</text>
</comment>
<proteinExistence type="predicted"/>
<dbReference type="Gene3D" id="3.10.129.10">
    <property type="entry name" value="Hotdog Thioesterase"/>
    <property type="match status" value="2"/>
</dbReference>
<keyword evidence="2" id="KW-1185">Reference proteome</keyword>
<evidence type="ECO:0000313" key="1">
    <source>
        <dbReference type="EMBL" id="PRZ39730.1"/>
    </source>
</evidence>
<gene>
    <name evidence="1" type="ORF">CLV47_11894</name>
</gene>
<dbReference type="SUPFAM" id="SSF54637">
    <property type="entry name" value="Thioesterase/thiol ester dehydrase-isomerase"/>
    <property type="match status" value="2"/>
</dbReference>
<dbReference type="Proteomes" id="UP000237752">
    <property type="component" value="Unassembled WGS sequence"/>
</dbReference>
<sequence length="269" mass="28984">MTTTDTTSVNKHEYEAVNTAELSANAIHSDGMAKEYGFKGALVPGSATYSHALTTVMAAFGEQWFTGGSAFLRFPSPIYTGDKVVVEIAGTGAGESTLTSSVAGEVRASGYAAAVSHAKAPKTFPLVEAPPEPVHISEPDILDNPWLGSAELATDESLLEEYRAKILLPGGLAQQLGVVHPGYLASSYTAMMHPNFARKGPSVHVSTLLNSHKPAPVGEPLSLRGRIERLYGRNGHRYWILELAWYDTAEDLVMHAEHTAIYRLRPPKK</sequence>
<reference evidence="1 2" key="1">
    <citation type="submission" date="2018-03" db="EMBL/GenBank/DDBJ databases">
        <title>Genomic Encyclopedia of Archaeal and Bacterial Type Strains, Phase II (KMG-II): from individual species to whole genera.</title>
        <authorList>
            <person name="Goeker M."/>
        </authorList>
    </citation>
    <scope>NUCLEOTIDE SEQUENCE [LARGE SCALE GENOMIC DNA]</scope>
    <source>
        <strain evidence="1 2">DSM 100065</strain>
    </source>
</reference>
<dbReference type="AlphaFoldDB" id="A0A2T0ZTP7"/>
<organism evidence="1 2">
    <name type="scientific">Antricoccus suffuscus</name>
    <dbReference type="NCBI Taxonomy" id="1629062"/>
    <lineage>
        <taxon>Bacteria</taxon>
        <taxon>Bacillati</taxon>
        <taxon>Actinomycetota</taxon>
        <taxon>Actinomycetes</taxon>
        <taxon>Geodermatophilales</taxon>
        <taxon>Antricoccaceae</taxon>
        <taxon>Antricoccus</taxon>
    </lineage>
</organism>
<dbReference type="OrthoDB" id="9813282at2"/>
<evidence type="ECO:0000313" key="2">
    <source>
        <dbReference type="Proteomes" id="UP000237752"/>
    </source>
</evidence>
<dbReference type="EMBL" id="PVUE01000018">
    <property type="protein sequence ID" value="PRZ39730.1"/>
    <property type="molecule type" value="Genomic_DNA"/>
</dbReference>
<accession>A0A2T0ZTP7</accession>
<dbReference type="RefSeq" id="WP_106350450.1">
    <property type="nucleotide sequence ID" value="NZ_PVUE01000018.1"/>
</dbReference>
<protein>
    <submittedName>
        <fullName evidence="1">MaoC dehydratase-like protein</fullName>
    </submittedName>
</protein>
<name>A0A2T0ZTP7_9ACTN</name>